<accession>A0A7C9KGU1</accession>
<keyword evidence="1" id="KW-0808">Transferase</keyword>
<dbReference type="InterPro" id="IPR003594">
    <property type="entry name" value="HATPase_dom"/>
</dbReference>
<protein>
    <recommendedName>
        <fullName evidence="5">Histidine kinase/HSP90-like ATPase domain-containing protein</fullName>
    </recommendedName>
</protein>
<dbReference type="GO" id="GO:0016301">
    <property type="term" value="F:kinase activity"/>
    <property type="evidence" value="ECO:0007669"/>
    <property type="project" value="UniProtKB-KW"/>
</dbReference>
<feature type="transmembrane region" description="Helical" evidence="4">
    <location>
        <begin position="196"/>
        <end position="213"/>
    </location>
</feature>
<sequence length="714" mass="76633">MAFVLGLAALFAVAIATAFLARSLPSYGLDVRSAADGPIFTAPADASRTASLQLLRITSPATGTSLAPSGADDAVRRGERLITPQAMANQDLLAAMAASGDLSFQLRGHDGRTVEWQRARRPTTLGWPFWIAASAGVAGALSALWILVLRPRDASARAIAATGLALCIAALPFAVLQNGELIVGGILWRRLVTTNWFGAQLFGSALICYFALFPRPLGTPGLRRLGLAVLALVALALVPLAQGGHLAYDDIAVLVSTDFLIIVALVVVQWRASRGDPLGRAALRLVGSATVITLALFLLVTYLTPLLGAPPEWADPLAFVLMLPPFIAIAIGVTRGWIFDLDRWAWRLIASALSLLLIVAVDVTLLVATQLAPGTATTVAIVVGGALWIVSRHSLLERLFSRSRRDGARLLSQSGEIALAVTEAERFQRWSQALEDCFRPLSITPADHVGPARLEDAGVAILVGAPPFGPSLRLYAANKGRGLFNGRDTSLVDSLLLLCEQTDAARQAYDRGMYEERERIARDLHDDVGGRLVTSLHRDSLDDTRGDVRDAIREMRQLLTGLRGGRRHVSDLVALCRVDAGDRLDAAGIRLAWPIMPAATDHHVRYSVFRAVEATLREAVTNIIRHARAQSVAVDIRVAISQGRPALFVDLKDDGCGLSANHAEGRGLFNMRRRIAEIGGSFAMRTGDGTQITLRVPLDLHSPKQGGGGVRTRW</sequence>
<evidence type="ECO:0000256" key="4">
    <source>
        <dbReference type="SAM" id="Phobius"/>
    </source>
</evidence>
<feature type="transmembrane region" description="Helical" evidence="4">
    <location>
        <begin position="316"/>
        <end position="338"/>
    </location>
</feature>
<dbReference type="OrthoDB" id="9778496at2"/>
<dbReference type="SMART" id="SM00387">
    <property type="entry name" value="HATPase_c"/>
    <property type="match status" value="1"/>
</dbReference>
<dbReference type="GO" id="GO:0000160">
    <property type="term" value="P:phosphorelay signal transduction system"/>
    <property type="evidence" value="ECO:0007669"/>
    <property type="project" value="UniProtKB-KW"/>
</dbReference>
<feature type="transmembrane region" description="Helical" evidence="4">
    <location>
        <begin position="345"/>
        <end position="368"/>
    </location>
</feature>
<name>A0A7C9KGU1_9SPHN</name>
<feature type="transmembrane region" description="Helical" evidence="4">
    <location>
        <begin position="282"/>
        <end position="304"/>
    </location>
</feature>
<dbReference type="InterPro" id="IPR036890">
    <property type="entry name" value="HATPase_C_sf"/>
</dbReference>
<comment type="caution">
    <text evidence="6">The sequence shown here is derived from an EMBL/GenBank/DDBJ whole genome shotgun (WGS) entry which is preliminary data.</text>
</comment>
<evidence type="ECO:0000259" key="5">
    <source>
        <dbReference type="SMART" id="SM00387"/>
    </source>
</evidence>
<keyword evidence="4" id="KW-0812">Transmembrane</keyword>
<evidence type="ECO:0000256" key="1">
    <source>
        <dbReference type="ARBA" id="ARBA00022679"/>
    </source>
</evidence>
<keyword evidence="4" id="KW-0472">Membrane</keyword>
<feature type="transmembrane region" description="Helical" evidence="4">
    <location>
        <begin position="156"/>
        <end position="176"/>
    </location>
</feature>
<dbReference type="Gene3D" id="1.20.5.1930">
    <property type="match status" value="1"/>
</dbReference>
<feature type="transmembrane region" description="Helical" evidence="4">
    <location>
        <begin position="127"/>
        <end position="149"/>
    </location>
</feature>
<dbReference type="EMBL" id="WIOL01000001">
    <property type="protein sequence ID" value="MQT16380.1"/>
    <property type="molecule type" value="Genomic_DNA"/>
</dbReference>
<evidence type="ECO:0000313" key="7">
    <source>
        <dbReference type="Proteomes" id="UP000481327"/>
    </source>
</evidence>
<dbReference type="CDD" id="cd16917">
    <property type="entry name" value="HATPase_UhpB-NarQ-NarX-like"/>
    <property type="match status" value="1"/>
</dbReference>
<feature type="transmembrane region" description="Helical" evidence="4">
    <location>
        <begin position="225"/>
        <end position="245"/>
    </location>
</feature>
<keyword evidence="3" id="KW-0902">Two-component regulatory system</keyword>
<keyword evidence="4" id="KW-1133">Transmembrane helix</keyword>
<dbReference type="Pfam" id="PF02518">
    <property type="entry name" value="HATPase_c"/>
    <property type="match status" value="1"/>
</dbReference>
<keyword evidence="7" id="KW-1185">Reference proteome</keyword>
<dbReference type="PANTHER" id="PTHR24421">
    <property type="entry name" value="NITRATE/NITRITE SENSOR PROTEIN NARX-RELATED"/>
    <property type="match status" value="1"/>
</dbReference>
<evidence type="ECO:0000256" key="2">
    <source>
        <dbReference type="ARBA" id="ARBA00022777"/>
    </source>
</evidence>
<dbReference type="Proteomes" id="UP000481327">
    <property type="component" value="Unassembled WGS sequence"/>
</dbReference>
<evidence type="ECO:0000256" key="3">
    <source>
        <dbReference type="ARBA" id="ARBA00023012"/>
    </source>
</evidence>
<dbReference type="InterPro" id="IPR050482">
    <property type="entry name" value="Sensor_HK_TwoCompSys"/>
</dbReference>
<dbReference type="AlphaFoldDB" id="A0A7C9KGU1"/>
<reference evidence="6 7" key="1">
    <citation type="submission" date="2019-09" db="EMBL/GenBank/DDBJ databases">
        <title>Polymorphobacter sp. isolated from a lake in China.</title>
        <authorList>
            <person name="Liu Z."/>
        </authorList>
    </citation>
    <scope>NUCLEOTIDE SEQUENCE [LARGE SCALE GENOMIC DNA]</scope>
    <source>
        <strain evidence="6 7">D40P</strain>
    </source>
</reference>
<dbReference type="SUPFAM" id="SSF55874">
    <property type="entry name" value="ATPase domain of HSP90 chaperone/DNA topoisomerase II/histidine kinase"/>
    <property type="match status" value="1"/>
</dbReference>
<organism evidence="6 7">
    <name type="scientific">Sandarakinorhabdus fusca</name>
    <dbReference type="NCBI Taxonomy" id="1439888"/>
    <lineage>
        <taxon>Bacteria</taxon>
        <taxon>Pseudomonadati</taxon>
        <taxon>Pseudomonadota</taxon>
        <taxon>Alphaproteobacteria</taxon>
        <taxon>Sphingomonadales</taxon>
        <taxon>Sphingosinicellaceae</taxon>
        <taxon>Sandarakinorhabdus</taxon>
    </lineage>
</organism>
<feature type="transmembrane region" description="Helical" evidence="4">
    <location>
        <begin position="374"/>
        <end position="395"/>
    </location>
</feature>
<feature type="domain" description="Histidine kinase/HSP90-like ATPase" evidence="5">
    <location>
        <begin position="611"/>
        <end position="700"/>
    </location>
</feature>
<proteinExistence type="predicted"/>
<evidence type="ECO:0000313" key="6">
    <source>
        <dbReference type="EMBL" id="MQT16380.1"/>
    </source>
</evidence>
<keyword evidence="2" id="KW-0418">Kinase</keyword>
<dbReference type="Gene3D" id="3.30.565.10">
    <property type="entry name" value="Histidine kinase-like ATPase, C-terminal domain"/>
    <property type="match status" value="1"/>
</dbReference>
<gene>
    <name evidence="6" type="ORF">F3168_03800</name>
</gene>
<feature type="transmembrane region" description="Helical" evidence="4">
    <location>
        <begin position="251"/>
        <end position="270"/>
    </location>
</feature>